<reference evidence="1" key="1">
    <citation type="submission" date="2021-05" db="EMBL/GenBank/DDBJ databases">
        <title>Comparative genomics of three Colletotrichum scovillei strains and genetic complementation revealed genes involved fungal growth and virulence on chili pepper.</title>
        <authorList>
            <person name="Hsieh D.-K."/>
            <person name="Chuang S.-C."/>
            <person name="Chen C.-Y."/>
            <person name="Chao Y.-T."/>
            <person name="Lu M.-Y.J."/>
            <person name="Lee M.-H."/>
            <person name="Shih M.-C."/>
        </authorList>
    </citation>
    <scope>NUCLEOTIDE SEQUENCE</scope>
    <source>
        <strain evidence="1">Coll-153</strain>
    </source>
</reference>
<keyword evidence="2" id="KW-1185">Reference proteome</keyword>
<gene>
    <name evidence="1" type="ORF">JMJ77_000541</name>
</gene>
<dbReference type="Proteomes" id="UP000699042">
    <property type="component" value="Unassembled WGS sequence"/>
</dbReference>
<dbReference type="EMBL" id="JAESDN010000003">
    <property type="protein sequence ID" value="KAG7053453.1"/>
    <property type="molecule type" value="Genomic_DNA"/>
</dbReference>
<name>A0A9P7UEC1_9PEZI</name>
<evidence type="ECO:0000313" key="1">
    <source>
        <dbReference type="EMBL" id="KAG7053453.1"/>
    </source>
</evidence>
<accession>A0A9P7UEC1</accession>
<evidence type="ECO:0000313" key="2">
    <source>
        <dbReference type="Proteomes" id="UP000699042"/>
    </source>
</evidence>
<dbReference type="AlphaFoldDB" id="A0A9P7UEC1"/>
<sequence>MYVRCGGVRIALEKSGNVWISLRSQPSRRLLPRP</sequence>
<feature type="non-terminal residue" evidence="1">
    <location>
        <position position="1"/>
    </location>
</feature>
<organism evidence="1 2">
    <name type="scientific">Colletotrichum scovillei</name>
    <dbReference type="NCBI Taxonomy" id="1209932"/>
    <lineage>
        <taxon>Eukaryota</taxon>
        <taxon>Fungi</taxon>
        <taxon>Dikarya</taxon>
        <taxon>Ascomycota</taxon>
        <taxon>Pezizomycotina</taxon>
        <taxon>Sordariomycetes</taxon>
        <taxon>Hypocreomycetidae</taxon>
        <taxon>Glomerellales</taxon>
        <taxon>Glomerellaceae</taxon>
        <taxon>Colletotrichum</taxon>
        <taxon>Colletotrichum acutatum species complex</taxon>
    </lineage>
</organism>
<proteinExistence type="predicted"/>
<comment type="caution">
    <text evidence="1">The sequence shown here is derived from an EMBL/GenBank/DDBJ whole genome shotgun (WGS) entry which is preliminary data.</text>
</comment>
<protein>
    <submittedName>
        <fullName evidence="1">Uncharacterized protein</fullName>
    </submittedName>
</protein>